<protein>
    <submittedName>
        <fullName evidence="2">Uncharacterized protein</fullName>
    </submittedName>
</protein>
<gene>
    <name evidence="2" type="ORF">GCM10010269_06720</name>
</gene>
<proteinExistence type="predicted"/>
<dbReference type="EMBL" id="BMTL01000002">
    <property type="protein sequence ID" value="GGR70455.1"/>
    <property type="molecule type" value="Genomic_DNA"/>
</dbReference>
<evidence type="ECO:0000313" key="3">
    <source>
        <dbReference type="Proteomes" id="UP000606194"/>
    </source>
</evidence>
<dbReference type="Proteomes" id="UP000606194">
    <property type="component" value="Unassembled WGS sequence"/>
</dbReference>
<name>A0A918L149_9ACTN</name>
<reference evidence="2" key="1">
    <citation type="journal article" date="2014" name="Int. J. Syst. Evol. Microbiol.">
        <title>Complete genome sequence of Corynebacterium casei LMG S-19264T (=DSM 44701T), isolated from a smear-ripened cheese.</title>
        <authorList>
            <consortium name="US DOE Joint Genome Institute (JGI-PGF)"/>
            <person name="Walter F."/>
            <person name="Albersmeier A."/>
            <person name="Kalinowski J."/>
            <person name="Ruckert C."/>
        </authorList>
    </citation>
    <scope>NUCLEOTIDE SEQUENCE</scope>
    <source>
        <strain evidence="2">JCM 4386</strain>
    </source>
</reference>
<dbReference type="AlphaFoldDB" id="A0A918L149"/>
<keyword evidence="3" id="KW-1185">Reference proteome</keyword>
<feature type="compositionally biased region" description="Low complexity" evidence="1">
    <location>
        <begin position="1"/>
        <end position="22"/>
    </location>
</feature>
<reference evidence="2" key="2">
    <citation type="submission" date="2020-09" db="EMBL/GenBank/DDBJ databases">
        <authorList>
            <person name="Sun Q."/>
            <person name="Ohkuma M."/>
        </authorList>
    </citation>
    <scope>NUCLEOTIDE SEQUENCE</scope>
    <source>
        <strain evidence="2">JCM 4386</strain>
    </source>
</reference>
<feature type="region of interest" description="Disordered" evidence="1">
    <location>
        <begin position="1"/>
        <end position="23"/>
    </location>
</feature>
<organism evidence="2 3">
    <name type="scientific">Streptomyces humidus</name>
    <dbReference type="NCBI Taxonomy" id="52259"/>
    <lineage>
        <taxon>Bacteria</taxon>
        <taxon>Bacillati</taxon>
        <taxon>Actinomycetota</taxon>
        <taxon>Actinomycetes</taxon>
        <taxon>Kitasatosporales</taxon>
        <taxon>Streptomycetaceae</taxon>
        <taxon>Streptomyces</taxon>
    </lineage>
</organism>
<comment type="caution">
    <text evidence="2">The sequence shown here is derived from an EMBL/GenBank/DDBJ whole genome shotgun (WGS) entry which is preliminary data.</text>
</comment>
<evidence type="ECO:0000256" key="1">
    <source>
        <dbReference type="SAM" id="MobiDB-lite"/>
    </source>
</evidence>
<sequence>MKSAPAASSSATNPTTSTAPLTKWVRDRPTHYRFDLHHTGWDTLSLILHNETTRSVTDRPTKDFRTCPPTFPRC</sequence>
<evidence type="ECO:0000313" key="2">
    <source>
        <dbReference type="EMBL" id="GGR70455.1"/>
    </source>
</evidence>
<accession>A0A918L149</accession>